<dbReference type="InterPro" id="IPR000971">
    <property type="entry name" value="Globin"/>
</dbReference>
<dbReference type="PROSITE" id="PS51384">
    <property type="entry name" value="FAD_FR"/>
    <property type="match status" value="1"/>
</dbReference>
<dbReference type="SUPFAM" id="SSF46458">
    <property type="entry name" value="Globin-like"/>
    <property type="match status" value="1"/>
</dbReference>
<dbReference type="InterPro" id="IPR008333">
    <property type="entry name" value="Cbr1-like_FAD-bd_dom"/>
</dbReference>
<sequence length="434" mass="49271">MALTFKEAQLVKSTIPFLREQGEELSNLVYGNLVKRNPELNNKLNVIHLQDGRLARALTVVILRFACNINDMSELIPKFERVCNKHCTVGVQPMHYELLGALVIEAFESLMGDALTPEIRAAWTKAYSILSHMLIGRERIIYRDFERDTWPAWRRFRVDRKVFEADGLWSFHLVPLDGLKLPRFFPGQYVTIRLFVPAIGYYQTRQYSISDSAKSSEEYRITLKRAVAPPKSDLDPGMVSQILLDRIRTGEEMDVSHPSGEFYYDTTVQSSMPVVLISAGSGVAPLMAILNTITEEQPQRQLTWVHGCRYDVPFATRLKVLQRRCQNLRTCVFKTVLQRGDAVAGAAGGGAFDHNCRVDLYKVDADLLFVAHQSAEYYICGPEEFMKTMMQQLIDMGVDNKRIKTELFGVGKMKLDSVCVSMAQSDSGSFMSRR</sequence>
<dbReference type="OrthoDB" id="436496at2759"/>
<dbReference type="Gene3D" id="3.40.50.80">
    <property type="entry name" value="Nucleotide-binding domain of ferredoxin-NADP reductase (FNR) module"/>
    <property type="match status" value="1"/>
</dbReference>
<evidence type="ECO:0000256" key="10">
    <source>
        <dbReference type="ARBA" id="ARBA00022857"/>
    </source>
</evidence>
<dbReference type="Pfam" id="PF00970">
    <property type="entry name" value="FAD_binding_6"/>
    <property type="match status" value="1"/>
</dbReference>
<dbReference type="PANTHER" id="PTHR43396">
    <property type="entry name" value="FLAVOHEMOPROTEIN"/>
    <property type="match status" value="1"/>
</dbReference>
<evidence type="ECO:0000256" key="6">
    <source>
        <dbReference type="ARBA" id="ARBA00022617"/>
    </source>
</evidence>
<feature type="domain" description="FAD-binding FR-type" evidence="16">
    <location>
        <begin position="151"/>
        <end position="265"/>
    </location>
</feature>
<dbReference type="InterPro" id="IPR001433">
    <property type="entry name" value="OxRdtase_FAD/NAD-bd"/>
</dbReference>
<comment type="catalytic activity">
    <reaction evidence="14">
        <text>2 nitric oxide + NADPH + 2 O2 = 2 nitrate + NADP(+) + H(+)</text>
        <dbReference type="Rhea" id="RHEA:19465"/>
        <dbReference type="ChEBI" id="CHEBI:15378"/>
        <dbReference type="ChEBI" id="CHEBI:15379"/>
        <dbReference type="ChEBI" id="CHEBI:16480"/>
        <dbReference type="ChEBI" id="CHEBI:17632"/>
        <dbReference type="ChEBI" id="CHEBI:57783"/>
        <dbReference type="ChEBI" id="CHEBI:58349"/>
        <dbReference type="EC" id="1.14.12.17"/>
    </reaction>
</comment>
<keyword evidence="7" id="KW-0285">Flavoprotein</keyword>
<dbReference type="Proteomes" id="UP000241462">
    <property type="component" value="Unassembled WGS sequence"/>
</dbReference>
<organism evidence="17 18">
    <name type="scientific">Coniella lustricola</name>
    <dbReference type="NCBI Taxonomy" id="2025994"/>
    <lineage>
        <taxon>Eukaryota</taxon>
        <taxon>Fungi</taxon>
        <taxon>Dikarya</taxon>
        <taxon>Ascomycota</taxon>
        <taxon>Pezizomycotina</taxon>
        <taxon>Sordariomycetes</taxon>
        <taxon>Sordariomycetidae</taxon>
        <taxon>Diaporthales</taxon>
        <taxon>Schizoparmaceae</taxon>
        <taxon>Coniella</taxon>
    </lineage>
</organism>
<keyword evidence="10" id="KW-0521">NADP</keyword>
<dbReference type="SUPFAM" id="SSF63380">
    <property type="entry name" value="Riboflavin synthase domain-like"/>
    <property type="match status" value="1"/>
</dbReference>
<dbReference type="GO" id="GO:0009636">
    <property type="term" value="P:response to toxic substance"/>
    <property type="evidence" value="ECO:0007669"/>
    <property type="project" value="UniProtKB-KW"/>
</dbReference>
<evidence type="ECO:0000256" key="5">
    <source>
        <dbReference type="ARBA" id="ARBA00022575"/>
    </source>
</evidence>
<evidence type="ECO:0000256" key="13">
    <source>
        <dbReference type="ARBA" id="ARBA00048649"/>
    </source>
</evidence>
<comment type="cofactor">
    <cofactor evidence="1">
        <name>heme b</name>
        <dbReference type="ChEBI" id="CHEBI:60344"/>
    </cofactor>
</comment>
<evidence type="ECO:0000259" key="15">
    <source>
        <dbReference type="PROSITE" id="PS01033"/>
    </source>
</evidence>
<dbReference type="Gene3D" id="1.10.490.10">
    <property type="entry name" value="Globins"/>
    <property type="match status" value="1"/>
</dbReference>
<dbReference type="GO" id="GO:0071500">
    <property type="term" value="P:cellular response to nitrosative stress"/>
    <property type="evidence" value="ECO:0007669"/>
    <property type="project" value="TreeGrafter"/>
</dbReference>
<keyword evidence="9" id="KW-0274">FAD</keyword>
<evidence type="ECO:0000256" key="4">
    <source>
        <dbReference type="ARBA" id="ARBA00012229"/>
    </source>
</evidence>
<proteinExistence type="inferred from homology"/>
<dbReference type="CDD" id="cd06184">
    <property type="entry name" value="flavohem_like_fad_nad_binding"/>
    <property type="match status" value="1"/>
</dbReference>
<dbReference type="PRINTS" id="PR00406">
    <property type="entry name" value="CYTB5RDTASE"/>
</dbReference>
<evidence type="ECO:0000256" key="11">
    <source>
        <dbReference type="ARBA" id="ARBA00023004"/>
    </source>
</evidence>
<dbReference type="InterPro" id="IPR017927">
    <property type="entry name" value="FAD-bd_FR_type"/>
</dbReference>
<dbReference type="EMBL" id="KZ678464">
    <property type="protein sequence ID" value="PSR83183.1"/>
    <property type="molecule type" value="Genomic_DNA"/>
</dbReference>
<evidence type="ECO:0000256" key="2">
    <source>
        <dbReference type="ARBA" id="ARBA00001974"/>
    </source>
</evidence>
<keyword evidence="5" id="KW-0216">Detoxification</keyword>
<name>A0A2T3A5F4_9PEZI</name>
<keyword evidence="18" id="KW-1185">Reference proteome</keyword>
<dbReference type="Pfam" id="PF00175">
    <property type="entry name" value="NAD_binding_1"/>
    <property type="match status" value="1"/>
</dbReference>
<accession>A0A2T3A5F4</accession>
<keyword evidence="12" id="KW-0520">NAD</keyword>
<evidence type="ECO:0000256" key="8">
    <source>
        <dbReference type="ARBA" id="ARBA00022723"/>
    </source>
</evidence>
<keyword evidence="11" id="KW-0408">Iron</keyword>
<dbReference type="GO" id="GO:0008941">
    <property type="term" value="F:nitric oxide dioxygenase NAD(P)H activity"/>
    <property type="evidence" value="ECO:0007669"/>
    <property type="project" value="UniProtKB-EC"/>
</dbReference>
<keyword evidence="8" id="KW-0479">Metal-binding</keyword>
<dbReference type="AlphaFoldDB" id="A0A2T3A5F4"/>
<evidence type="ECO:0000313" key="18">
    <source>
        <dbReference type="Proteomes" id="UP000241462"/>
    </source>
</evidence>
<dbReference type="SUPFAM" id="SSF52343">
    <property type="entry name" value="Ferredoxin reductase-like, C-terminal NADP-linked domain"/>
    <property type="match status" value="1"/>
</dbReference>
<reference evidence="17 18" key="1">
    <citation type="journal article" date="2018" name="Mycol. Prog.">
        <title>Coniella lustricola, a new species from submerged detritus.</title>
        <authorList>
            <person name="Raudabaugh D.B."/>
            <person name="Iturriaga T."/>
            <person name="Carver A."/>
            <person name="Mondo S."/>
            <person name="Pangilinan J."/>
            <person name="Lipzen A."/>
            <person name="He G."/>
            <person name="Amirebrahimi M."/>
            <person name="Grigoriev I.V."/>
            <person name="Miller A.N."/>
        </authorList>
    </citation>
    <scope>NUCLEOTIDE SEQUENCE [LARGE SCALE GENOMIC DNA]</scope>
    <source>
        <strain evidence="17 18">B22-T-1</strain>
    </source>
</reference>
<dbReference type="PROSITE" id="PS01033">
    <property type="entry name" value="GLOBIN"/>
    <property type="match status" value="1"/>
</dbReference>
<feature type="domain" description="Globin" evidence="15">
    <location>
        <begin position="2"/>
        <end position="139"/>
    </location>
</feature>
<keyword evidence="6" id="KW-0349">Heme</keyword>
<dbReference type="GO" id="GO:0046872">
    <property type="term" value="F:metal ion binding"/>
    <property type="evidence" value="ECO:0007669"/>
    <property type="project" value="UniProtKB-KW"/>
</dbReference>
<dbReference type="GO" id="GO:0071949">
    <property type="term" value="F:FAD binding"/>
    <property type="evidence" value="ECO:0007669"/>
    <property type="project" value="TreeGrafter"/>
</dbReference>
<evidence type="ECO:0000256" key="12">
    <source>
        <dbReference type="ARBA" id="ARBA00023027"/>
    </source>
</evidence>
<dbReference type="STRING" id="2025994.A0A2T3A5F4"/>
<dbReference type="GO" id="GO:0046210">
    <property type="term" value="P:nitric oxide catabolic process"/>
    <property type="evidence" value="ECO:0007669"/>
    <property type="project" value="TreeGrafter"/>
</dbReference>
<comment type="cofactor">
    <cofactor evidence="2">
        <name>FAD</name>
        <dbReference type="ChEBI" id="CHEBI:57692"/>
    </cofactor>
</comment>
<dbReference type="InterPro" id="IPR009050">
    <property type="entry name" value="Globin-like_sf"/>
</dbReference>
<evidence type="ECO:0000259" key="16">
    <source>
        <dbReference type="PROSITE" id="PS51384"/>
    </source>
</evidence>
<dbReference type="EC" id="1.14.12.17" evidence="4"/>
<evidence type="ECO:0000256" key="9">
    <source>
        <dbReference type="ARBA" id="ARBA00022827"/>
    </source>
</evidence>
<comment type="similarity">
    <text evidence="3">In the C-terminal section; belongs to the flavoprotein pyridine nucleotide cytochrome reductase family.</text>
</comment>
<gene>
    <name evidence="17" type="ORF">BD289DRAFT_370338</name>
</gene>
<evidence type="ECO:0000256" key="14">
    <source>
        <dbReference type="ARBA" id="ARBA00049433"/>
    </source>
</evidence>
<evidence type="ECO:0000313" key="17">
    <source>
        <dbReference type="EMBL" id="PSR83183.1"/>
    </source>
</evidence>
<dbReference type="InterPro" id="IPR039261">
    <property type="entry name" value="FNR_nucleotide-bd"/>
</dbReference>
<dbReference type="InterPro" id="IPR012292">
    <property type="entry name" value="Globin/Proto"/>
</dbReference>
<comment type="catalytic activity">
    <reaction evidence="13">
        <text>2 nitric oxide + NADH + 2 O2 = 2 nitrate + NAD(+) + H(+)</text>
        <dbReference type="Rhea" id="RHEA:19469"/>
        <dbReference type="ChEBI" id="CHEBI:15378"/>
        <dbReference type="ChEBI" id="CHEBI:15379"/>
        <dbReference type="ChEBI" id="CHEBI:16480"/>
        <dbReference type="ChEBI" id="CHEBI:17632"/>
        <dbReference type="ChEBI" id="CHEBI:57540"/>
        <dbReference type="ChEBI" id="CHEBI:57945"/>
        <dbReference type="EC" id="1.14.12.17"/>
    </reaction>
</comment>
<evidence type="ECO:0000256" key="7">
    <source>
        <dbReference type="ARBA" id="ARBA00022630"/>
    </source>
</evidence>
<dbReference type="GO" id="GO:0019825">
    <property type="term" value="F:oxygen binding"/>
    <property type="evidence" value="ECO:0007669"/>
    <property type="project" value="InterPro"/>
</dbReference>
<dbReference type="GO" id="GO:0020037">
    <property type="term" value="F:heme binding"/>
    <property type="evidence" value="ECO:0007669"/>
    <property type="project" value="InterPro"/>
</dbReference>
<evidence type="ECO:0000256" key="1">
    <source>
        <dbReference type="ARBA" id="ARBA00001970"/>
    </source>
</evidence>
<dbReference type="Pfam" id="PF00042">
    <property type="entry name" value="Globin"/>
    <property type="match status" value="1"/>
</dbReference>
<dbReference type="Gene3D" id="2.40.30.10">
    <property type="entry name" value="Translation factors"/>
    <property type="match status" value="1"/>
</dbReference>
<dbReference type="PANTHER" id="PTHR43396:SF3">
    <property type="entry name" value="FLAVOHEMOPROTEIN"/>
    <property type="match status" value="1"/>
</dbReference>
<protein>
    <recommendedName>
        <fullName evidence="4">nitric oxide dioxygenase</fullName>
        <ecNumber evidence="4">1.14.12.17</ecNumber>
    </recommendedName>
</protein>
<evidence type="ECO:0000256" key="3">
    <source>
        <dbReference type="ARBA" id="ARBA00006401"/>
    </source>
</evidence>
<dbReference type="InParanoid" id="A0A2T3A5F4"/>
<dbReference type="InterPro" id="IPR017938">
    <property type="entry name" value="Riboflavin_synthase-like_b-brl"/>
</dbReference>